<dbReference type="Proteomes" id="UP000254266">
    <property type="component" value="Unassembled WGS sequence"/>
</dbReference>
<name>A0A370DE24_9GAMM</name>
<proteinExistence type="predicted"/>
<dbReference type="GO" id="GO:0016788">
    <property type="term" value="F:hydrolase activity, acting on ester bonds"/>
    <property type="evidence" value="ECO:0007669"/>
    <property type="project" value="UniProtKB-ARBA"/>
</dbReference>
<dbReference type="Gene3D" id="3.40.50.1110">
    <property type="entry name" value="SGNH hydrolase"/>
    <property type="match status" value="2"/>
</dbReference>
<organism evidence="1 2">
    <name type="scientific">endosymbiont of Galathealinum brachiosum</name>
    <dbReference type="NCBI Taxonomy" id="2200906"/>
    <lineage>
        <taxon>Bacteria</taxon>
        <taxon>Pseudomonadati</taxon>
        <taxon>Pseudomonadota</taxon>
        <taxon>Gammaproteobacteria</taxon>
        <taxon>sulfur-oxidizing symbionts</taxon>
    </lineage>
</organism>
<sequence>MKKLNWKNTILKVASVTIASTVISACDSDFSNKVGDTASYSSGSADFTKFVSLGDSLTAGYADSALYLSGQENSFPAVLAEQFALVGGGAFTQPLVSDNLGGLLFNSVPNPDFANRLVLDAEISSPGPIAGTPTTEVIGSGLNGTAFNNMGVPGAKSFHLSLAPGYGEAAGLAAGPPATANPYFVRFSTDIASNTRTLIEDVVAQIPTFYTLWIGNNDVLGYATSGGDDSDPITPTGTFDAAYGAIIAAIDAGSPDAKGVLVNIPDVSTIPYFTTVPFNAVPLDQATADALMAGLGGGGFDDYNFGIQSQIGVTITQEEADLRTISFAAGQNAVLISDEDLTDLSAGGLPSIRQANANDLLVLTTSSKIGTEDTGPTAVWGVSQPLEDSDVLIPSEIQAIETARLAFNATIQAAADADENLVFFDSAAVMAGIQASGYDYGTGSVASTYATGGAFSLDGVHPTARGYAIIANEIIDVINTGFGANIPPVDPGERTTIFLK</sequence>
<gene>
    <name evidence="1" type="ORF">DIZ80_08605</name>
</gene>
<keyword evidence="2" id="KW-1185">Reference proteome</keyword>
<dbReference type="AlphaFoldDB" id="A0A370DE24"/>
<evidence type="ECO:0000313" key="1">
    <source>
        <dbReference type="EMBL" id="RDH83131.1"/>
    </source>
</evidence>
<protein>
    <submittedName>
        <fullName evidence="1">G-D-S-L family lipolytic protein</fullName>
    </submittedName>
</protein>
<dbReference type="EMBL" id="QFXC01000011">
    <property type="protein sequence ID" value="RDH83131.1"/>
    <property type="molecule type" value="Genomic_DNA"/>
</dbReference>
<comment type="caution">
    <text evidence="1">The sequence shown here is derived from an EMBL/GenBank/DDBJ whole genome shotgun (WGS) entry which is preliminary data.</text>
</comment>
<dbReference type="PROSITE" id="PS51257">
    <property type="entry name" value="PROKAR_LIPOPROTEIN"/>
    <property type="match status" value="1"/>
</dbReference>
<evidence type="ECO:0000313" key="2">
    <source>
        <dbReference type="Proteomes" id="UP000254266"/>
    </source>
</evidence>
<dbReference type="SUPFAM" id="SSF52266">
    <property type="entry name" value="SGNH hydrolase"/>
    <property type="match status" value="1"/>
</dbReference>
<accession>A0A370DE24</accession>
<dbReference type="InterPro" id="IPR036514">
    <property type="entry name" value="SGNH_hydro_sf"/>
</dbReference>
<reference evidence="1 2" key="1">
    <citation type="journal article" date="2018" name="ISME J.">
        <title>Endosymbiont genomes yield clues of tubeworm success.</title>
        <authorList>
            <person name="Li Y."/>
            <person name="Liles M.R."/>
            <person name="Halanych K.M."/>
        </authorList>
    </citation>
    <scope>NUCLEOTIDE SEQUENCE [LARGE SCALE GENOMIC DNA]</scope>
    <source>
        <strain evidence="1">A1464</strain>
    </source>
</reference>